<sequence length="387" mass="44119">MIKVQKYTTATGHIIQMPAPGFTNMKSSDKYKYKNLQQLKEMLRKRHLPIGGNKNELVERLKLSDLNVSELKIKLKKEGLPVNGSKPDLVKRLLKVKGQRAENYDQIQDNNGTPKPVKPSGNPWKVPLSMKCGGCDQSVPNSDKLSHLDGCWFTNGGPSDVYILHARSVNWAEKFELYLAVPLDASFEDIDLLLRFTWMQCCFGHARSLDIYAANAFTNLKDTDDDPDPVMTLTSTYGLMDDDDIGPLDTPLRQYLQDGVRMMYEYGGDYTTSIFVDYIGERRLKRPLQQEKANTKIIRPVMRNEMLVMPCEHCYKKSTMFFIDDSPYDSDDSDEDSFNEDGDDCGMKFFCSKACSVYQGHRGRVLKLFLNSPRSGICTYTGKNYFD</sequence>
<dbReference type="PANTHER" id="PTHR46551">
    <property type="entry name" value="SAP DOMAIN-CONTAINING RIBONUCLEOPROTEIN"/>
    <property type="match status" value="1"/>
</dbReference>
<dbReference type="SMART" id="SM00513">
    <property type="entry name" value="SAP"/>
    <property type="match status" value="2"/>
</dbReference>
<evidence type="ECO:0000259" key="4">
    <source>
        <dbReference type="PROSITE" id="PS50800"/>
    </source>
</evidence>
<dbReference type="SUPFAM" id="SSF68906">
    <property type="entry name" value="SAP domain"/>
    <property type="match status" value="2"/>
</dbReference>
<dbReference type="InterPro" id="IPR052240">
    <property type="entry name" value="SAP_domain_ribonucleoprotein"/>
</dbReference>
<dbReference type="Gene3D" id="1.10.720.30">
    <property type="entry name" value="SAP domain"/>
    <property type="match status" value="2"/>
</dbReference>
<accession>A0ABM0M1R8</accession>
<keyword evidence="1" id="KW-0597">Phosphoprotein</keyword>
<feature type="region of interest" description="Disordered" evidence="3">
    <location>
        <begin position="103"/>
        <end position="122"/>
    </location>
</feature>
<comment type="similarity">
    <text evidence="2">Belongs to the SAP domain-containing ribonucleoprotein family.</text>
</comment>
<dbReference type="PANTHER" id="PTHR46551:SF1">
    <property type="entry name" value="SAP DOMAIN-CONTAINING RIBONUCLEOPROTEIN"/>
    <property type="match status" value="1"/>
</dbReference>
<evidence type="ECO:0000256" key="3">
    <source>
        <dbReference type="SAM" id="MobiDB-lite"/>
    </source>
</evidence>
<name>A0ABM0M1R8_SACKO</name>
<evidence type="ECO:0000313" key="5">
    <source>
        <dbReference type="Proteomes" id="UP000694865"/>
    </source>
</evidence>
<evidence type="ECO:0000256" key="2">
    <source>
        <dbReference type="ARBA" id="ARBA00046328"/>
    </source>
</evidence>
<evidence type="ECO:0000256" key="1">
    <source>
        <dbReference type="ARBA" id="ARBA00022553"/>
    </source>
</evidence>
<dbReference type="Proteomes" id="UP000694865">
    <property type="component" value="Unplaced"/>
</dbReference>
<dbReference type="PROSITE" id="PS50800">
    <property type="entry name" value="SAP"/>
    <property type="match status" value="1"/>
</dbReference>
<reference evidence="6" key="1">
    <citation type="submission" date="2025-08" db="UniProtKB">
        <authorList>
            <consortium name="RefSeq"/>
        </authorList>
    </citation>
    <scope>IDENTIFICATION</scope>
    <source>
        <tissue evidence="6">Testes</tissue>
    </source>
</reference>
<dbReference type="InterPro" id="IPR003034">
    <property type="entry name" value="SAP_dom"/>
</dbReference>
<dbReference type="Pfam" id="PF02037">
    <property type="entry name" value="SAP"/>
    <property type="match status" value="2"/>
</dbReference>
<proteinExistence type="inferred from homology"/>
<keyword evidence="5" id="KW-1185">Reference proteome</keyword>
<evidence type="ECO:0000313" key="6">
    <source>
        <dbReference type="RefSeq" id="XP_006813959.1"/>
    </source>
</evidence>
<dbReference type="InterPro" id="IPR036361">
    <property type="entry name" value="SAP_dom_sf"/>
</dbReference>
<dbReference type="RefSeq" id="XP_006813959.1">
    <property type="nucleotide sequence ID" value="XM_006813896.1"/>
</dbReference>
<protein>
    <submittedName>
        <fullName evidence="6">Uncharacterized protein LOC102808488</fullName>
    </submittedName>
</protein>
<organism evidence="5 6">
    <name type="scientific">Saccoglossus kowalevskii</name>
    <name type="common">Acorn worm</name>
    <dbReference type="NCBI Taxonomy" id="10224"/>
    <lineage>
        <taxon>Eukaryota</taxon>
        <taxon>Metazoa</taxon>
        <taxon>Hemichordata</taxon>
        <taxon>Enteropneusta</taxon>
        <taxon>Harrimaniidae</taxon>
        <taxon>Saccoglossus</taxon>
    </lineage>
</organism>
<dbReference type="GeneID" id="102808488"/>
<gene>
    <name evidence="6" type="primary">LOC102808488</name>
</gene>
<feature type="domain" description="SAP" evidence="4">
    <location>
        <begin position="63"/>
        <end position="97"/>
    </location>
</feature>